<feature type="coiled-coil region" evidence="1">
    <location>
        <begin position="272"/>
        <end position="299"/>
    </location>
</feature>
<feature type="compositionally biased region" description="Basic residues" evidence="2">
    <location>
        <begin position="50"/>
        <end position="61"/>
    </location>
</feature>
<keyword evidence="1" id="KW-0175">Coiled coil</keyword>
<sequence length="518" mass="57087">MTLQSTATSASPGSVVVNASSSSQQQQKTALDATLRNVKSEPDMIQNKQTTHHKKKQKKGGIVKQDVCASGARALPSDGATSSLGAGAGGTSVDLPQPQMNQKDTIKHHIRLHLEKLIQCNKQDDVINVSQLRDTIIPLVKKKLTLSYSVGPKLFWDFSKEVNEEYFDNKFTFHYHSNSYRARGGKLKKSLPQHDLKIDASAAPVIITSSPSSASHDLQQLLASGVVVSKQEHHKLQKQYQSLLKSYTDMNEKHTKERNLLHQQILSHGKERQQLVESLALLTKEANTLKQQLALLNSSDDPQSKKRKRADYELAAQPSSLMHAPPGMPPNHSFFSISAEATPTVLSLEPTSGFVGENLSTTISAFCGGHSDGKKDGSPRQQKDLCIVLTDSLTSETKRIPWACTSNASQSSSITVPIGRFQQPRDISVHIENTETLQCSNIQNFSVVDLNRMQGAANAASLFQQHQQNQTNSVMPGAPSLTDDMFQEYLKMDSSEDHDADSPLFSHSSQNLRQKHFF</sequence>
<dbReference type="AlphaFoldDB" id="A0A7S1KN89"/>
<evidence type="ECO:0000256" key="2">
    <source>
        <dbReference type="SAM" id="MobiDB-lite"/>
    </source>
</evidence>
<gene>
    <name evidence="3" type="ORF">PCOS0759_LOCUS2355</name>
</gene>
<proteinExistence type="predicted"/>
<feature type="region of interest" description="Disordered" evidence="2">
    <location>
        <begin position="1"/>
        <end position="63"/>
    </location>
</feature>
<protein>
    <submittedName>
        <fullName evidence="3">Uncharacterized protein</fullName>
    </submittedName>
</protein>
<name>A0A7S1KN89_9EUKA</name>
<evidence type="ECO:0000256" key="1">
    <source>
        <dbReference type="SAM" id="Coils"/>
    </source>
</evidence>
<evidence type="ECO:0000313" key="3">
    <source>
        <dbReference type="EMBL" id="CAD9079123.1"/>
    </source>
</evidence>
<organism evidence="3">
    <name type="scientific">Percolomonas cosmopolitus</name>
    <dbReference type="NCBI Taxonomy" id="63605"/>
    <lineage>
        <taxon>Eukaryota</taxon>
        <taxon>Discoba</taxon>
        <taxon>Heterolobosea</taxon>
        <taxon>Tetramitia</taxon>
        <taxon>Eutetramitia</taxon>
        <taxon>Percolomonadidae</taxon>
        <taxon>Percolomonas</taxon>
    </lineage>
</organism>
<reference evidence="3" key="1">
    <citation type="submission" date="2021-01" db="EMBL/GenBank/DDBJ databases">
        <authorList>
            <person name="Corre E."/>
            <person name="Pelletier E."/>
            <person name="Niang G."/>
            <person name="Scheremetjew M."/>
            <person name="Finn R."/>
            <person name="Kale V."/>
            <person name="Holt S."/>
            <person name="Cochrane G."/>
            <person name="Meng A."/>
            <person name="Brown T."/>
            <person name="Cohen L."/>
        </authorList>
    </citation>
    <scope>NUCLEOTIDE SEQUENCE</scope>
    <source>
        <strain evidence="3">WS</strain>
    </source>
</reference>
<accession>A0A7S1KN89</accession>
<feature type="compositionally biased region" description="Polar residues" evidence="2">
    <location>
        <begin position="1"/>
        <end position="12"/>
    </location>
</feature>
<dbReference type="EMBL" id="HBGD01002843">
    <property type="protein sequence ID" value="CAD9079123.1"/>
    <property type="molecule type" value="Transcribed_RNA"/>
</dbReference>
<feature type="region of interest" description="Disordered" evidence="2">
    <location>
        <begin position="78"/>
        <end position="98"/>
    </location>
</feature>
<feature type="region of interest" description="Disordered" evidence="2">
    <location>
        <begin position="495"/>
        <end position="518"/>
    </location>
</feature>